<keyword evidence="4 6" id="KW-1133">Transmembrane helix</keyword>
<dbReference type="AlphaFoldDB" id="A0A9D1J222"/>
<feature type="domain" description="Type II secretion system protein GspF" evidence="7">
    <location>
        <begin position="161"/>
        <end position="285"/>
    </location>
</feature>
<reference evidence="8" key="1">
    <citation type="submission" date="2020-10" db="EMBL/GenBank/DDBJ databases">
        <authorList>
            <person name="Gilroy R."/>
        </authorList>
    </citation>
    <scope>NUCLEOTIDE SEQUENCE</scope>
    <source>
        <strain evidence="8">ChiSjej1B19-7085</strain>
    </source>
</reference>
<evidence type="ECO:0000256" key="6">
    <source>
        <dbReference type="SAM" id="Phobius"/>
    </source>
</evidence>
<evidence type="ECO:0000259" key="7">
    <source>
        <dbReference type="Pfam" id="PF00482"/>
    </source>
</evidence>
<evidence type="ECO:0000256" key="5">
    <source>
        <dbReference type="ARBA" id="ARBA00023136"/>
    </source>
</evidence>
<keyword evidence="3 6" id="KW-0812">Transmembrane</keyword>
<reference evidence="8" key="2">
    <citation type="journal article" date="2021" name="PeerJ">
        <title>Extensive microbial diversity within the chicken gut microbiome revealed by metagenomics and culture.</title>
        <authorList>
            <person name="Gilroy R."/>
            <person name="Ravi A."/>
            <person name="Getino M."/>
            <person name="Pursley I."/>
            <person name="Horton D.L."/>
            <person name="Alikhan N.F."/>
            <person name="Baker D."/>
            <person name="Gharbi K."/>
            <person name="Hall N."/>
            <person name="Watson M."/>
            <person name="Adriaenssens E.M."/>
            <person name="Foster-Nyarko E."/>
            <person name="Jarju S."/>
            <person name="Secka A."/>
            <person name="Antonio M."/>
            <person name="Oren A."/>
            <person name="Chaudhuri R.R."/>
            <person name="La Ragione R."/>
            <person name="Hildebrand F."/>
            <person name="Pallen M.J."/>
        </authorList>
    </citation>
    <scope>NUCLEOTIDE SEQUENCE</scope>
    <source>
        <strain evidence="8">ChiSjej1B19-7085</strain>
    </source>
</reference>
<dbReference type="PANTHER" id="PTHR35007">
    <property type="entry name" value="INTEGRAL MEMBRANE PROTEIN-RELATED"/>
    <property type="match status" value="1"/>
</dbReference>
<comment type="caution">
    <text evidence="8">The sequence shown here is derived from an EMBL/GenBank/DDBJ whole genome shotgun (WGS) entry which is preliminary data.</text>
</comment>
<evidence type="ECO:0000256" key="2">
    <source>
        <dbReference type="ARBA" id="ARBA00022475"/>
    </source>
</evidence>
<organism evidence="8 9">
    <name type="scientific">Candidatus Gallacutalibacter pullicola</name>
    <dbReference type="NCBI Taxonomy" id="2840830"/>
    <lineage>
        <taxon>Bacteria</taxon>
        <taxon>Bacillati</taxon>
        <taxon>Bacillota</taxon>
        <taxon>Clostridia</taxon>
        <taxon>Eubacteriales</taxon>
        <taxon>Candidatus Gallacutalibacter</taxon>
    </lineage>
</organism>
<evidence type="ECO:0000256" key="4">
    <source>
        <dbReference type="ARBA" id="ARBA00022989"/>
    </source>
</evidence>
<evidence type="ECO:0000256" key="1">
    <source>
        <dbReference type="ARBA" id="ARBA00004651"/>
    </source>
</evidence>
<feature type="transmembrane region" description="Helical" evidence="6">
    <location>
        <begin position="6"/>
        <end position="24"/>
    </location>
</feature>
<name>A0A9D1J222_9FIRM</name>
<comment type="subcellular location">
    <subcellularLocation>
        <location evidence="1">Cell membrane</location>
        <topology evidence="1">Multi-pass membrane protein</topology>
    </subcellularLocation>
</comment>
<keyword evidence="2" id="KW-1003">Cell membrane</keyword>
<dbReference type="GO" id="GO:0005886">
    <property type="term" value="C:plasma membrane"/>
    <property type="evidence" value="ECO:0007669"/>
    <property type="project" value="UniProtKB-SubCell"/>
</dbReference>
<accession>A0A9D1J222</accession>
<dbReference type="PANTHER" id="PTHR35007:SF2">
    <property type="entry name" value="PILUS ASSEMBLE PROTEIN"/>
    <property type="match status" value="1"/>
</dbReference>
<evidence type="ECO:0000313" key="8">
    <source>
        <dbReference type="EMBL" id="HIR57908.1"/>
    </source>
</evidence>
<feature type="transmembrane region" description="Helical" evidence="6">
    <location>
        <begin position="265"/>
        <end position="290"/>
    </location>
</feature>
<proteinExistence type="predicted"/>
<dbReference type="EMBL" id="DVHF01000114">
    <property type="protein sequence ID" value="HIR57908.1"/>
    <property type="molecule type" value="Genomic_DNA"/>
</dbReference>
<keyword evidence="5 6" id="KW-0472">Membrane</keyword>
<dbReference type="Proteomes" id="UP000886785">
    <property type="component" value="Unassembled WGS sequence"/>
</dbReference>
<gene>
    <name evidence="8" type="ORF">IAA54_09575</name>
</gene>
<dbReference type="Pfam" id="PF00482">
    <property type="entry name" value="T2SSF"/>
    <property type="match status" value="1"/>
</dbReference>
<evidence type="ECO:0000256" key="3">
    <source>
        <dbReference type="ARBA" id="ARBA00022692"/>
    </source>
</evidence>
<evidence type="ECO:0000313" key="9">
    <source>
        <dbReference type="Proteomes" id="UP000886785"/>
    </source>
</evidence>
<dbReference type="InterPro" id="IPR018076">
    <property type="entry name" value="T2SS_GspF_dom"/>
</dbReference>
<protein>
    <submittedName>
        <fullName evidence="8">Type II secretion system F family protein</fullName>
    </submittedName>
</protein>
<sequence length="296" mass="32499">MFALQMILLVLGSAAGVFYIVMLVRGGKYAGMAEQMDKETFSNRDFCGAGFAMHKISLFAMKGKLAKELRTQAKLLYGETYGEFYAQLYHARAISVTAMLAAFVLLAAALVSALWTDMLIPVLLGGGILCAAMWIDQAGEMKKTIGERREACLSEFPNVISKLALLVSSGMTLYQAWSEIAQGRDGPIYELMRRACESVENGTDEGSAYYQFGILSDSQEIRKFSSMLVQSLEKSSAELVGFLMQQSKELWELKRQRMLQKGDEAATKLIIPTTLMLVGILIIILSAVAMSMTGAL</sequence>
<feature type="transmembrane region" description="Helical" evidence="6">
    <location>
        <begin position="93"/>
        <end position="112"/>
    </location>
</feature>
<feature type="transmembrane region" description="Helical" evidence="6">
    <location>
        <begin position="118"/>
        <end position="135"/>
    </location>
</feature>